<evidence type="ECO:0000313" key="3">
    <source>
        <dbReference type="EMBL" id="CAI2766280.1"/>
    </source>
</evidence>
<dbReference type="Pfam" id="PF19765">
    <property type="entry name" value="DUF6252"/>
    <property type="match status" value="1"/>
</dbReference>
<name>A0A9W4TFW0_9FLAO</name>
<dbReference type="Proteomes" id="UP000474567">
    <property type="component" value="Unassembled WGS sequence"/>
</dbReference>
<evidence type="ECO:0000313" key="4">
    <source>
        <dbReference type="Proteomes" id="UP000474567"/>
    </source>
</evidence>
<dbReference type="AlphaFoldDB" id="A0A9W4TFW0"/>
<reference evidence="2 4" key="1">
    <citation type="submission" date="2020-02" db="EMBL/GenBank/DDBJ databases">
        <authorList>
            <person name="Criscuolo A."/>
        </authorList>
    </citation>
    <scope>NUCLEOTIDE SEQUENCE [LARGE SCALE GENOMIC DNA]</scope>
    <source>
        <strain evidence="2">CECT7796</strain>
    </source>
</reference>
<dbReference type="Proteomes" id="UP001152749">
    <property type="component" value="Chromosome"/>
</dbReference>
<evidence type="ECO:0000256" key="1">
    <source>
        <dbReference type="SAM" id="SignalP"/>
    </source>
</evidence>
<sequence length="167" mass="18587">MPQIHCDMKKIVSLVLLLFIVSSCSEDVKFNNPAFQSLKENVFWRATTYKATSGANGSFVIEGDLGFEKVVLKVSGSTAQTYILGRDNSTTATYLNMQDSKSSRFSTGTNKGDGQIVITEFNAENRTISGTFKFNAWNEDEKDTEKPKVSFTEGVFYKIPISTTFEN</sequence>
<keyword evidence="1" id="KW-0732">Signal</keyword>
<feature type="chain" id="PRO_5040963843" description="Lipoprotein" evidence="1">
    <location>
        <begin position="26"/>
        <end position="167"/>
    </location>
</feature>
<organism evidence="3 5">
    <name type="scientific">Flavobacterium collinsii</name>
    <dbReference type="NCBI Taxonomy" id="1114861"/>
    <lineage>
        <taxon>Bacteria</taxon>
        <taxon>Pseudomonadati</taxon>
        <taxon>Bacteroidota</taxon>
        <taxon>Flavobacteriia</taxon>
        <taxon>Flavobacteriales</taxon>
        <taxon>Flavobacteriaceae</taxon>
        <taxon>Flavobacterium</taxon>
    </lineage>
</organism>
<proteinExistence type="predicted"/>
<dbReference type="EMBL" id="CADCST010000064">
    <property type="protein sequence ID" value="CAA9195949.1"/>
    <property type="molecule type" value="Genomic_DNA"/>
</dbReference>
<feature type="signal peptide" evidence="1">
    <location>
        <begin position="1"/>
        <end position="25"/>
    </location>
</feature>
<dbReference type="KEGG" id="fcs:TRV642_1288"/>
<keyword evidence="4" id="KW-1185">Reference proteome</keyword>
<evidence type="ECO:0000313" key="5">
    <source>
        <dbReference type="Proteomes" id="UP001152749"/>
    </source>
</evidence>
<gene>
    <name evidence="2" type="ORF">FLACOL7796_00899</name>
    <name evidence="3" type="ORF">TRV642_1288</name>
</gene>
<evidence type="ECO:0008006" key="6">
    <source>
        <dbReference type="Google" id="ProtNLM"/>
    </source>
</evidence>
<accession>A0A9W4TFW0</accession>
<protein>
    <recommendedName>
        <fullName evidence="6">Lipoprotein</fullName>
    </recommendedName>
</protein>
<dbReference type="EMBL" id="OX336425">
    <property type="protein sequence ID" value="CAI2766280.1"/>
    <property type="molecule type" value="Genomic_DNA"/>
</dbReference>
<evidence type="ECO:0000313" key="2">
    <source>
        <dbReference type="EMBL" id="CAA9195949.1"/>
    </source>
</evidence>
<dbReference type="InterPro" id="IPR046219">
    <property type="entry name" value="DUF6252"/>
</dbReference>
<reference evidence="3" key="2">
    <citation type="submission" date="2022-09" db="EMBL/GenBank/DDBJ databases">
        <authorList>
            <person name="Duchaud E."/>
        </authorList>
    </citation>
    <scope>NUCLEOTIDE SEQUENCE</scope>
    <source>
        <strain evidence="3">TRV642</strain>
    </source>
</reference>